<accession>A0A553H4I5</accession>
<reference evidence="1 2" key="1">
    <citation type="submission" date="2019-07" db="EMBL/GenBank/DDBJ databases">
        <title>Pseudomonas mangiferae sp. nov., isolated from bark of mango tree in Thailand.</title>
        <authorList>
            <person name="Srisuk N."/>
            <person name="Anurat P."/>
        </authorList>
    </citation>
    <scope>NUCLEOTIDE SEQUENCE [LARGE SCALE GENOMIC DNA]</scope>
    <source>
        <strain evidence="1 2">DMKU_BBB3-04</strain>
    </source>
</reference>
<dbReference type="PANTHER" id="PTHR45458">
    <property type="entry name" value="SHORT-CHAIN DEHYDROGENASE/REDUCTASE SDR"/>
    <property type="match status" value="1"/>
</dbReference>
<dbReference type="InterPro" id="IPR036291">
    <property type="entry name" value="NAD(P)-bd_dom_sf"/>
</dbReference>
<comment type="caution">
    <text evidence="1">The sequence shown here is derived from an EMBL/GenBank/DDBJ whole genome shotgun (WGS) entry which is preliminary data.</text>
</comment>
<dbReference type="PANTHER" id="PTHR45458:SF1">
    <property type="entry name" value="SHORT CHAIN DEHYDROGENASE"/>
    <property type="match status" value="1"/>
</dbReference>
<organism evidence="1 2">
    <name type="scientific">Pseudomonas mangiferae</name>
    <dbReference type="NCBI Taxonomy" id="2593654"/>
    <lineage>
        <taxon>Bacteria</taxon>
        <taxon>Pseudomonadati</taxon>
        <taxon>Pseudomonadota</taxon>
        <taxon>Gammaproteobacteria</taxon>
        <taxon>Pseudomonadales</taxon>
        <taxon>Pseudomonadaceae</taxon>
        <taxon>Pseudomonas</taxon>
    </lineage>
</organism>
<dbReference type="Pfam" id="PF00106">
    <property type="entry name" value="adh_short"/>
    <property type="match status" value="1"/>
</dbReference>
<dbReference type="InterPro" id="IPR052184">
    <property type="entry name" value="SDR_enzymes"/>
</dbReference>
<dbReference type="Gene3D" id="3.40.50.720">
    <property type="entry name" value="NAD(P)-binding Rossmann-like Domain"/>
    <property type="match status" value="1"/>
</dbReference>
<dbReference type="InterPro" id="IPR002347">
    <property type="entry name" value="SDR_fam"/>
</dbReference>
<dbReference type="RefSeq" id="WP_143486356.1">
    <property type="nucleotide sequence ID" value="NZ_VJOY01000001.1"/>
</dbReference>
<name>A0A553H4I5_9PSED</name>
<dbReference type="SUPFAM" id="SSF51735">
    <property type="entry name" value="NAD(P)-binding Rossmann-fold domains"/>
    <property type="match status" value="1"/>
</dbReference>
<dbReference type="OrthoDB" id="5786478at2"/>
<dbReference type="Proteomes" id="UP000315235">
    <property type="component" value="Unassembled WGS sequence"/>
</dbReference>
<dbReference type="PRINTS" id="PR00081">
    <property type="entry name" value="GDHRDH"/>
</dbReference>
<evidence type="ECO:0000313" key="2">
    <source>
        <dbReference type="Proteomes" id="UP000315235"/>
    </source>
</evidence>
<dbReference type="AlphaFoldDB" id="A0A553H4I5"/>
<keyword evidence="2" id="KW-1185">Reference proteome</keyword>
<dbReference type="GO" id="GO:0016616">
    <property type="term" value="F:oxidoreductase activity, acting on the CH-OH group of donors, NAD or NADP as acceptor"/>
    <property type="evidence" value="ECO:0007669"/>
    <property type="project" value="TreeGrafter"/>
</dbReference>
<evidence type="ECO:0000313" key="1">
    <source>
        <dbReference type="EMBL" id="TRX76680.1"/>
    </source>
</evidence>
<gene>
    <name evidence="1" type="ORF">FM069_01270</name>
</gene>
<proteinExistence type="predicted"/>
<sequence length="229" mass="24256">MANILITGTTRGIGLGLVRTFLDQGLTVYAATRSEAHADALVALGATHGDRLRPVFGDLDDEQAPQRLLAALGDEALDYALFNAGIYGPSHQDPAQIDTRATGALFTTNAITPLRLAQHLAPRVVDGGVLGFTSSQMGSLALNRAAEMPLYGASKAALNSLLRSWAERSAPLRHSILALHPGWVQTDMGGGQAPLTVEDSTQGLARVIQAHRGHALCAFLDYQGETLPW</sequence>
<protein>
    <submittedName>
        <fullName evidence="1">SDR family oxidoreductase</fullName>
    </submittedName>
</protein>
<dbReference type="EMBL" id="VJOY01000001">
    <property type="protein sequence ID" value="TRX76680.1"/>
    <property type="molecule type" value="Genomic_DNA"/>
</dbReference>
<dbReference type="NCBIfam" id="NF006035">
    <property type="entry name" value="PRK08177.1"/>
    <property type="match status" value="1"/>
</dbReference>